<evidence type="ECO:0000256" key="1">
    <source>
        <dbReference type="SAM" id="Coils"/>
    </source>
</evidence>
<dbReference type="RefSeq" id="XP_044557472.1">
    <property type="nucleotide sequence ID" value="XM_044712921.1"/>
</dbReference>
<evidence type="ECO:0000313" key="3">
    <source>
        <dbReference type="EMBL" id="KAF0972758.1"/>
    </source>
</evidence>
<feature type="coiled-coil region" evidence="1">
    <location>
        <begin position="68"/>
        <end position="112"/>
    </location>
</feature>
<accession>A0A6A5BFL3</accession>
<evidence type="ECO:0008006" key="5">
    <source>
        <dbReference type="Google" id="ProtNLM"/>
    </source>
</evidence>
<dbReference type="OrthoDB" id="10418003at2759"/>
<sequence>MQQGVPDLTKKRPLQETNKKPNASSSYSKKIKREKFIPPLLSNKPSSLQPKFDTSKFANELDYLRFKAQQQAKELESLKRSVQALSNSLSNAEEEEEEIEAATEKWLVAAQEILYALQNKTNPKLEMKQILDHLNIEHEDVRYDSENDSFF</sequence>
<evidence type="ECO:0000256" key="2">
    <source>
        <dbReference type="SAM" id="MobiDB-lite"/>
    </source>
</evidence>
<comment type="caution">
    <text evidence="3">The sequence shown here is derived from an EMBL/GenBank/DDBJ whole genome shotgun (WGS) entry which is preliminary data.</text>
</comment>
<gene>
    <name evidence="3" type="ORF">FDP41_009007</name>
</gene>
<dbReference type="VEuPathDB" id="AmoebaDB:FDP41_009007"/>
<evidence type="ECO:0000313" key="4">
    <source>
        <dbReference type="Proteomes" id="UP000444721"/>
    </source>
</evidence>
<dbReference type="AlphaFoldDB" id="A0A6A5BFL3"/>
<keyword evidence="1" id="KW-0175">Coiled coil</keyword>
<proteinExistence type="predicted"/>
<dbReference type="VEuPathDB" id="AmoebaDB:NfTy_046980"/>
<organism evidence="3 4">
    <name type="scientific">Naegleria fowleri</name>
    <name type="common">Brain eating amoeba</name>
    <dbReference type="NCBI Taxonomy" id="5763"/>
    <lineage>
        <taxon>Eukaryota</taxon>
        <taxon>Discoba</taxon>
        <taxon>Heterolobosea</taxon>
        <taxon>Tetramitia</taxon>
        <taxon>Eutetramitia</taxon>
        <taxon>Vahlkampfiidae</taxon>
        <taxon>Naegleria</taxon>
    </lineage>
</organism>
<keyword evidence="4" id="KW-1185">Reference proteome</keyword>
<dbReference type="EMBL" id="VFQX01000066">
    <property type="protein sequence ID" value="KAF0972758.1"/>
    <property type="molecule type" value="Genomic_DNA"/>
</dbReference>
<dbReference type="Proteomes" id="UP000444721">
    <property type="component" value="Unassembled WGS sequence"/>
</dbReference>
<reference evidence="3 4" key="1">
    <citation type="journal article" date="2019" name="Sci. Rep.">
        <title>Nanopore sequencing improves the draft genome of the human pathogenic amoeba Naegleria fowleri.</title>
        <authorList>
            <person name="Liechti N."/>
            <person name="Schurch N."/>
            <person name="Bruggmann R."/>
            <person name="Wittwer M."/>
        </authorList>
    </citation>
    <scope>NUCLEOTIDE SEQUENCE [LARGE SCALE GENOMIC DNA]</scope>
    <source>
        <strain evidence="3 4">ATCC 30894</strain>
    </source>
</reference>
<protein>
    <recommendedName>
        <fullName evidence="5">Swi5-dependent recombination DNA repair protein 1 homolog</fullName>
    </recommendedName>
</protein>
<feature type="region of interest" description="Disordered" evidence="2">
    <location>
        <begin position="1"/>
        <end position="32"/>
    </location>
</feature>
<feature type="compositionally biased region" description="Basic and acidic residues" evidence="2">
    <location>
        <begin position="8"/>
        <end position="19"/>
    </location>
</feature>
<dbReference type="GeneID" id="68116224"/>
<name>A0A6A5BFL3_NAEFO</name>